<dbReference type="GO" id="GO:0005874">
    <property type="term" value="C:microtubule"/>
    <property type="evidence" value="ECO:0007669"/>
    <property type="project" value="UniProtKB-KW"/>
</dbReference>
<dbReference type="Gene3D" id="1.20.120.1900">
    <property type="entry name" value="Gamma-tubulin complex, C-terminal domain"/>
    <property type="match status" value="1"/>
</dbReference>
<evidence type="ECO:0000256" key="6">
    <source>
        <dbReference type="RuleBase" id="RU363050"/>
    </source>
</evidence>
<evidence type="ECO:0000256" key="2">
    <source>
        <dbReference type="ARBA" id="ARBA00010337"/>
    </source>
</evidence>
<dbReference type="GO" id="GO:0051321">
    <property type="term" value="P:meiotic cell cycle"/>
    <property type="evidence" value="ECO:0007669"/>
    <property type="project" value="TreeGrafter"/>
</dbReference>
<feature type="domain" description="Gamma tubulin complex component protein N-terminal" evidence="8">
    <location>
        <begin position="25"/>
        <end position="371"/>
    </location>
</feature>
<evidence type="ECO:0000256" key="3">
    <source>
        <dbReference type="ARBA" id="ARBA00022490"/>
    </source>
</evidence>
<gene>
    <name evidence="9" type="ORF">PECAL_1P34540</name>
</gene>
<dbReference type="GO" id="GO:0007020">
    <property type="term" value="P:microtubule nucleation"/>
    <property type="evidence" value="ECO:0007669"/>
    <property type="project" value="InterPro"/>
</dbReference>
<evidence type="ECO:0000313" key="10">
    <source>
        <dbReference type="Proteomes" id="UP000789595"/>
    </source>
</evidence>
<dbReference type="PANTHER" id="PTHR19302:SF27">
    <property type="entry name" value="GAMMA-TUBULIN COMPLEX COMPONENT 4"/>
    <property type="match status" value="1"/>
</dbReference>
<dbReference type="InterPro" id="IPR007259">
    <property type="entry name" value="GCP"/>
</dbReference>
<dbReference type="GO" id="GO:0031122">
    <property type="term" value="P:cytoplasmic microtubule organization"/>
    <property type="evidence" value="ECO:0007669"/>
    <property type="project" value="TreeGrafter"/>
</dbReference>
<keyword evidence="3 6" id="KW-0963">Cytoplasm</keyword>
<organism evidence="9 10">
    <name type="scientific">Pelagomonas calceolata</name>
    <dbReference type="NCBI Taxonomy" id="35677"/>
    <lineage>
        <taxon>Eukaryota</taxon>
        <taxon>Sar</taxon>
        <taxon>Stramenopiles</taxon>
        <taxon>Ochrophyta</taxon>
        <taxon>Pelagophyceae</taxon>
        <taxon>Pelagomonadales</taxon>
        <taxon>Pelagomonadaceae</taxon>
        <taxon>Pelagomonas</taxon>
    </lineage>
</organism>
<dbReference type="Proteomes" id="UP000789595">
    <property type="component" value="Unassembled WGS sequence"/>
</dbReference>
<feature type="domain" description="Gamma tubulin complex component C-terminal" evidence="7">
    <location>
        <begin position="749"/>
        <end position="943"/>
    </location>
</feature>
<dbReference type="AlphaFoldDB" id="A0A8J2WTU3"/>
<evidence type="ECO:0000256" key="5">
    <source>
        <dbReference type="ARBA" id="ARBA00023212"/>
    </source>
</evidence>
<evidence type="ECO:0000256" key="4">
    <source>
        <dbReference type="ARBA" id="ARBA00022701"/>
    </source>
</evidence>
<keyword evidence="5 6" id="KW-0206">Cytoskeleton</keyword>
<evidence type="ECO:0000313" key="9">
    <source>
        <dbReference type="EMBL" id="CAH0366939.1"/>
    </source>
</evidence>
<evidence type="ECO:0000259" key="7">
    <source>
        <dbReference type="Pfam" id="PF04130"/>
    </source>
</evidence>
<dbReference type="GO" id="GO:0000922">
    <property type="term" value="C:spindle pole"/>
    <property type="evidence" value="ECO:0007669"/>
    <property type="project" value="InterPro"/>
</dbReference>
<dbReference type="Pfam" id="PF04130">
    <property type="entry name" value="GCP_C_terminal"/>
    <property type="match status" value="1"/>
</dbReference>
<accession>A0A8J2WTU3</accession>
<keyword evidence="10" id="KW-1185">Reference proteome</keyword>
<dbReference type="GO" id="GO:0051011">
    <property type="term" value="F:microtubule minus-end binding"/>
    <property type="evidence" value="ECO:0007669"/>
    <property type="project" value="TreeGrafter"/>
</dbReference>
<keyword evidence="4 6" id="KW-0493">Microtubule</keyword>
<dbReference type="PANTHER" id="PTHR19302">
    <property type="entry name" value="GAMMA TUBULIN COMPLEX PROTEIN"/>
    <property type="match status" value="1"/>
</dbReference>
<dbReference type="GO" id="GO:0000930">
    <property type="term" value="C:gamma-tubulin complex"/>
    <property type="evidence" value="ECO:0007669"/>
    <property type="project" value="TreeGrafter"/>
</dbReference>
<dbReference type="GO" id="GO:0043015">
    <property type="term" value="F:gamma-tubulin binding"/>
    <property type="evidence" value="ECO:0007669"/>
    <property type="project" value="InterPro"/>
</dbReference>
<reference evidence="9" key="1">
    <citation type="submission" date="2021-11" db="EMBL/GenBank/DDBJ databases">
        <authorList>
            <consortium name="Genoscope - CEA"/>
            <person name="William W."/>
        </authorList>
    </citation>
    <scope>NUCLEOTIDE SEQUENCE</scope>
</reference>
<name>A0A8J2WTU3_9STRA</name>
<dbReference type="EMBL" id="CAKKNE010000001">
    <property type="protein sequence ID" value="CAH0366939.1"/>
    <property type="molecule type" value="Genomic_DNA"/>
</dbReference>
<dbReference type="GO" id="GO:0051225">
    <property type="term" value="P:spindle assembly"/>
    <property type="evidence" value="ECO:0007669"/>
    <property type="project" value="TreeGrafter"/>
</dbReference>
<dbReference type="InterPro" id="IPR040457">
    <property type="entry name" value="GCP_C"/>
</dbReference>
<dbReference type="GO" id="GO:0000278">
    <property type="term" value="P:mitotic cell cycle"/>
    <property type="evidence" value="ECO:0007669"/>
    <property type="project" value="TreeGrafter"/>
</dbReference>
<comment type="similarity">
    <text evidence="2 6">Belongs to the TUBGCP family.</text>
</comment>
<dbReference type="Pfam" id="PF17681">
    <property type="entry name" value="GCP_N_terminal"/>
    <property type="match status" value="1"/>
</dbReference>
<sequence>MALASPKQAGEFCLACVGHVGGTIDKNYRVRKEAGLDASTAAAVEAAVAPGAAYRAARDAVSAALCDVEYYKTAANAVKRAIADEANNVLDDYAQRVADADRAVDGLDFSFEGATRLRHLLSDATPTLEAVRDCVVAITAADAPRGGRLVDFCRDRAQRSGAPQVAHALRRLTAAAEKAVLRACCAWCVRGDLCRDFFVRAARRAVSEPWPPLRAEHAPVLGAQPSLGRFELDANAVPRSLASKHLAERILFLGGATRVLRAAATRRRDAAAREVRRRRFLQRAVAEIEAEPRFGGLVKAADEPLPAEEPDEDATPATRAWRDVVALAAPPVESDGACGAEARDARLREALEALVNAHARVAAEKLKHVLVRDGSLAAAIGTLGGVCLLRCGPLWSRALDLARPTLAQAPDSKRGALCIQRCLESAARDLLPEEEDEEERLRAWRAFERAGGAKGAGKSDAAAFFEALGKRRTAPTTLDVGDRVGHRAALDAVVAARGGADRTTALVVADPEPFLWSPAEADLRARFGLRGAAARSDNVVVLGGDGAADQQESDDEATPRFPLAEAAAVPALEALEPRRLAQRAWRLEAVAAGRGGDARVRLALRRPGMAARRRRPAVAAALTDGGLLEVSLDGSVVATRPASLEKARLALRSARGVDGRWELDVFAADAVTDAVRATVKVVVDVGGVLGGHRAAIALELVGDAPVDVARFSLAFDDIEEEETSAAAVVLGSSSLSRRAARADAEASRAADAWSRALRCDVAPRWPVGDLLPGSSAGEDYQAAFARIFAARKALADLDACWPALSSAGREFCASHRRRDERDGFAALMRLQHLHFRCSALCRCIVAVLQRDGVEPLWRRLCERIEEPGDYDALRDAHRAFLLDLRDALRLDEEDVGAALEAVFRDAARLARLVDAYAAAADDLPASTLDALRRDFDAHAAELVGLPALAETALVGCLT</sequence>
<evidence type="ECO:0000256" key="1">
    <source>
        <dbReference type="ARBA" id="ARBA00004267"/>
    </source>
</evidence>
<dbReference type="OrthoDB" id="10670812at2759"/>
<dbReference type="InterPro" id="IPR041470">
    <property type="entry name" value="GCP_N"/>
</dbReference>
<protein>
    <recommendedName>
        <fullName evidence="6">Spindle pole body component</fullName>
    </recommendedName>
</protein>
<comment type="caution">
    <text evidence="9">The sequence shown here is derived from an EMBL/GenBank/DDBJ whole genome shotgun (WGS) entry which is preliminary data.</text>
</comment>
<comment type="subcellular location">
    <subcellularLocation>
        <location evidence="1 6">Cytoplasm</location>
        <location evidence="1 6">Cytoskeleton</location>
        <location evidence="1 6">Microtubule organizing center</location>
    </subcellularLocation>
</comment>
<evidence type="ECO:0000259" key="8">
    <source>
        <dbReference type="Pfam" id="PF17681"/>
    </source>
</evidence>
<dbReference type="InterPro" id="IPR042241">
    <property type="entry name" value="GCP_C_sf"/>
</dbReference>
<proteinExistence type="inferred from homology"/>